<dbReference type="InterPro" id="IPR044278">
    <property type="entry name" value="BHLH95-like"/>
</dbReference>
<dbReference type="Proteomes" id="UP000593562">
    <property type="component" value="Unassembled WGS sequence"/>
</dbReference>
<comment type="caution">
    <text evidence="8">The sequence shown here is derived from an EMBL/GenBank/DDBJ whole genome shotgun (WGS) entry which is preliminary data.</text>
</comment>
<dbReference type="Gene3D" id="4.10.280.10">
    <property type="entry name" value="Helix-loop-helix DNA-binding domain"/>
    <property type="match status" value="1"/>
</dbReference>
<keyword evidence="9" id="KW-1185">Reference proteome</keyword>
<proteinExistence type="predicted"/>
<evidence type="ECO:0000256" key="3">
    <source>
        <dbReference type="ARBA" id="ARBA00023125"/>
    </source>
</evidence>
<accession>A0A7J7CS61</accession>
<dbReference type="InParanoid" id="A0A7J7CS61"/>
<keyword evidence="3" id="KW-0238">DNA-binding</keyword>
<dbReference type="GO" id="GO:0046983">
    <property type="term" value="F:protein dimerization activity"/>
    <property type="evidence" value="ECO:0007669"/>
    <property type="project" value="InterPro"/>
</dbReference>
<dbReference type="PANTHER" id="PTHR46772:SF6">
    <property type="entry name" value="BHLH DOMAIN-CONTAINING PROTEIN"/>
    <property type="match status" value="1"/>
</dbReference>
<feature type="region of interest" description="Disordered" evidence="6">
    <location>
        <begin position="63"/>
        <end position="99"/>
    </location>
</feature>
<comment type="subcellular location">
    <subcellularLocation>
        <location evidence="1">Nucleus</location>
    </subcellularLocation>
</comment>
<dbReference type="CDD" id="cd11393">
    <property type="entry name" value="bHLH_AtbHLH_like"/>
    <property type="match status" value="1"/>
</dbReference>
<organism evidence="8 9">
    <name type="scientific">Tripterygium wilfordii</name>
    <name type="common">Thunder God vine</name>
    <dbReference type="NCBI Taxonomy" id="458696"/>
    <lineage>
        <taxon>Eukaryota</taxon>
        <taxon>Viridiplantae</taxon>
        <taxon>Streptophyta</taxon>
        <taxon>Embryophyta</taxon>
        <taxon>Tracheophyta</taxon>
        <taxon>Spermatophyta</taxon>
        <taxon>Magnoliopsida</taxon>
        <taxon>eudicotyledons</taxon>
        <taxon>Gunneridae</taxon>
        <taxon>Pentapetalae</taxon>
        <taxon>rosids</taxon>
        <taxon>fabids</taxon>
        <taxon>Celastrales</taxon>
        <taxon>Celastraceae</taxon>
        <taxon>Tripterygium</taxon>
    </lineage>
</organism>
<gene>
    <name evidence="8" type="ORF">HS088_TW14G01102</name>
</gene>
<dbReference type="PANTHER" id="PTHR46772">
    <property type="entry name" value="BHLH DOMAIN-CONTAINING PROTEIN"/>
    <property type="match status" value="1"/>
</dbReference>
<evidence type="ECO:0000256" key="2">
    <source>
        <dbReference type="ARBA" id="ARBA00023015"/>
    </source>
</evidence>
<keyword evidence="4" id="KW-0804">Transcription</keyword>
<dbReference type="InterPro" id="IPR036638">
    <property type="entry name" value="HLH_DNA-bd_sf"/>
</dbReference>
<dbReference type="EMBL" id="JAAARO010000014">
    <property type="protein sequence ID" value="KAF5736947.1"/>
    <property type="molecule type" value="Genomic_DNA"/>
</dbReference>
<evidence type="ECO:0000256" key="4">
    <source>
        <dbReference type="ARBA" id="ARBA00023163"/>
    </source>
</evidence>
<evidence type="ECO:0000256" key="6">
    <source>
        <dbReference type="SAM" id="MobiDB-lite"/>
    </source>
</evidence>
<keyword evidence="5" id="KW-0539">Nucleus</keyword>
<evidence type="ECO:0000313" key="9">
    <source>
        <dbReference type="Proteomes" id="UP000593562"/>
    </source>
</evidence>
<feature type="domain" description="BHLH" evidence="7">
    <location>
        <begin position="84"/>
        <end position="134"/>
    </location>
</feature>
<dbReference type="InterPro" id="IPR045239">
    <property type="entry name" value="bHLH95_bHLH"/>
</dbReference>
<dbReference type="GO" id="GO:0005634">
    <property type="term" value="C:nucleus"/>
    <property type="evidence" value="ECO:0007669"/>
    <property type="project" value="UniProtKB-SubCell"/>
</dbReference>
<keyword evidence="2" id="KW-0805">Transcription regulation</keyword>
<dbReference type="GO" id="GO:0003700">
    <property type="term" value="F:DNA-binding transcription factor activity"/>
    <property type="evidence" value="ECO:0007669"/>
    <property type="project" value="InterPro"/>
</dbReference>
<dbReference type="InterPro" id="IPR011598">
    <property type="entry name" value="bHLH_dom"/>
</dbReference>
<reference evidence="8 9" key="1">
    <citation type="journal article" date="2020" name="Nat. Commun.">
        <title>Genome of Tripterygium wilfordii and identification of cytochrome P450 involved in triptolide biosynthesis.</title>
        <authorList>
            <person name="Tu L."/>
            <person name="Su P."/>
            <person name="Zhang Z."/>
            <person name="Gao L."/>
            <person name="Wang J."/>
            <person name="Hu T."/>
            <person name="Zhou J."/>
            <person name="Zhang Y."/>
            <person name="Zhao Y."/>
            <person name="Liu Y."/>
            <person name="Song Y."/>
            <person name="Tong Y."/>
            <person name="Lu Y."/>
            <person name="Yang J."/>
            <person name="Xu C."/>
            <person name="Jia M."/>
            <person name="Peters R.J."/>
            <person name="Huang L."/>
            <person name="Gao W."/>
        </authorList>
    </citation>
    <scope>NUCLEOTIDE SEQUENCE [LARGE SCALE GENOMIC DNA]</scope>
    <source>
        <strain evidence="9">cv. XIE 37</strain>
        <tissue evidence="8">Leaf</tissue>
    </source>
</reference>
<evidence type="ECO:0000256" key="5">
    <source>
        <dbReference type="ARBA" id="ARBA00023242"/>
    </source>
</evidence>
<dbReference type="GO" id="GO:0003677">
    <property type="term" value="F:DNA binding"/>
    <property type="evidence" value="ECO:0007669"/>
    <property type="project" value="UniProtKB-KW"/>
</dbReference>
<protein>
    <recommendedName>
        <fullName evidence="7">BHLH domain-containing protein</fullName>
    </recommendedName>
</protein>
<sequence length="238" mass="26941">MFWTCLFGTIYFCQCPPLIKILATSLEGINNLLLGIMEGYSGSAIPPLSIFSPCSKNHNHFEGFNLKKRSRPRNGEREEEEEEDFVTQSRKKERENREKMKKSYDVLQSMVPNLFPKSTNEQIVTKTIEHIRNLKKEIRILELLKLSSNSVAAEDKMSTTQNSSSIEVAVSGNVTFFGIRSEVRQSLVPKIFMVFHEYGAEVLAANIAVNHGQLTLSVTAIVAGNYIIENIRRDILVL</sequence>
<dbReference type="Pfam" id="PF00010">
    <property type="entry name" value="HLH"/>
    <property type="match status" value="1"/>
</dbReference>
<evidence type="ECO:0000259" key="7">
    <source>
        <dbReference type="PROSITE" id="PS50888"/>
    </source>
</evidence>
<name>A0A7J7CS61_TRIWF</name>
<evidence type="ECO:0000313" key="8">
    <source>
        <dbReference type="EMBL" id="KAF5736947.1"/>
    </source>
</evidence>
<dbReference type="AlphaFoldDB" id="A0A7J7CS61"/>
<dbReference type="PROSITE" id="PS50888">
    <property type="entry name" value="BHLH"/>
    <property type="match status" value="1"/>
</dbReference>
<dbReference type="SUPFAM" id="SSF47459">
    <property type="entry name" value="HLH, helix-loop-helix DNA-binding domain"/>
    <property type="match status" value="1"/>
</dbReference>
<dbReference type="GO" id="GO:0009960">
    <property type="term" value="P:endosperm development"/>
    <property type="evidence" value="ECO:0007669"/>
    <property type="project" value="InterPro"/>
</dbReference>
<dbReference type="SMART" id="SM00353">
    <property type="entry name" value="HLH"/>
    <property type="match status" value="1"/>
</dbReference>
<evidence type="ECO:0000256" key="1">
    <source>
        <dbReference type="ARBA" id="ARBA00004123"/>
    </source>
</evidence>
<feature type="compositionally biased region" description="Basic and acidic residues" evidence="6">
    <location>
        <begin position="90"/>
        <end position="99"/>
    </location>
</feature>